<keyword evidence="5 6" id="KW-0472">Membrane</keyword>
<evidence type="ECO:0000256" key="1">
    <source>
        <dbReference type="ARBA" id="ARBA00004141"/>
    </source>
</evidence>
<dbReference type="STRING" id="1925020.BTA30_07945"/>
<feature type="transmembrane region" description="Helical" evidence="6">
    <location>
        <begin position="81"/>
        <end position="98"/>
    </location>
</feature>
<accession>A0A5M8RPV6</accession>
<feature type="transmembrane region" description="Helical" evidence="6">
    <location>
        <begin position="195"/>
        <end position="217"/>
    </location>
</feature>
<keyword evidence="4 6" id="KW-1133">Transmembrane helix</keyword>
<gene>
    <name evidence="7" type="ORF">DX927_06710</name>
</gene>
<dbReference type="InterPro" id="IPR002781">
    <property type="entry name" value="TM_pro_TauE-like"/>
</dbReference>
<dbReference type="Proteomes" id="UP000324326">
    <property type="component" value="Unassembled WGS sequence"/>
</dbReference>
<name>A0A5M8RPV6_9BACI</name>
<keyword evidence="6" id="KW-1003">Cell membrane</keyword>
<dbReference type="RefSeq" id="WP_148956522.1">
    <property type="nucleotide sequence ID" value="NZ_CM125431.1"/>
</dbReference>
<evidence type="ECO:0000256" key="4">
    <source>
        <dbReference type="ARBA" id="ARBA00022989"/>
    </source>
</evidence>
<dbReference type="PANTHER" id="PTHR43701">
    <property type="entry name" value="MEMBRANE TRANSPORTER PROTEIN MJ0441-RELATED"/>
    <property type="match status" value="1"/>
</dbReference>
<protein>
    <recommendedName>
        <fullName evidence="6">Probable membrane transporter protein</fullName>
    </recommendedName>
</protein>
<dbReference type="Pfam" id="PF01925">
    <property type="entry name" value="TauE"/>
    <property type="match status" value="1"/>
</dbReference>
<feature type="transmembrane region" description="Helical" evidence="6">
    <location>
        <begin position="252"/>
        <end position="269"/>
    </location>
</feature>
<feature type="transmembrane region" description="Helical" evidence="6">
    <location>
        <begin position="157"/>
        <end position="183"/>
    </location>
</feature>
<proteinExistence type="inferred from homology"/>
<evidence type="ECO:0000256" key="5">
    <source>
        <dbReference type="ARBA" id="ARBA00023136"/>
    </source>
</evidence>
<sequence>MEYLILVILGLIAGTIGSLVGLGGGVVIVPSLLFLAGIPGMFDQVTPQMAVGTSLLVIIFTGLSSTMAYMKYKTVDYKSGLIFFIGSGPGSIAGAHVSKYFSSDSFSLWFGIFMILISLSLMIKKKLKPADREHTGVIRTFKGDDDGQDYTYSYQPLAGIAIAFFVGFLGGLFGIGGGSLMVPAMMLLFLFPTRVAVATSMFIIFLSSVAGSVGHVISGHVNWLYAVALIPGAWFGGQLGATMNKKMQTKTIVVIMRLVLILIGIRLIYQGVFS</sequence>
<dbReference type="AlphaFoldDB" id="A0A5M8RPV6"/>
<dbReference type="GO" id="GO:0005886">
    <property type="term" value="C:plasma membrane"/>
    <property type="evidence" value="ECO:0007669"/>
    <property type="project" value="UniProtKB-SubCell"/>
</dbReference>
<comment type="similarity">
    <text evidence="2 6">Belongs to the 4-toluene sulfonate uptake permease (TSUP) (TC 2.A.102) family.</text>
</comment>
<keyword evidence="3 6" id="KW-0812">Transmembrane</keyword>
<evidence type="ECO:0000256" key="3">
    <source>
        <dbReference type="ARBA" id="ARBA00022692"/>
    </source>
</evidence>
<dbReference type="PANTHER" id="PTHR43701:SF2">
    <property type="entry name" value="MEMBRANE TRANSPORTER PROTEIN YJNA-RELATED"/>
    <property type="match status" value="1"/>
</dbReference>
<dbReference type="InterPro" id="IPR051598">
    <property type="entry name" value="TSUP/Inactive_protease-like"/>
</dbReference>
<comment type="caution">
    <text evidence="7">The sequence shown here is derived from an EMBL/GenBank/DDBJ whole genome shotgun (WGS) entry which is preliminary data.</text>
</comment>
<evidence type="ECO:0000313" key="7">
    <source>
        <dbReference type="EMBL" id="KAA6450555.1"/>
    </source>
</evidence>
<evidence type="ECO:0000256" key="6">
    <source>
        <dbReference type="RuleBase" id="RU363041"/>
    </source>
</evidence>
<evidence type="ECO:0000256" key="2">
    <source>
        <dbReference type="ARBA" id="ARBA00009142"/>
    </source>
</evidence>
<feature type="transmembrane region" description="Helical" evidence="6">
    <location>
        <begin position="105"/>
        <end position="123"/>
    </location>
</feature>
<reference evidence="7 8" key="1">
    <citation type="submission" date="2018-08" db="EMBL/GenBank/DDBJ databases">
        <title>Bacillus phenotypic plasticity.</title>
        <authorList>
            <person name="Hurtado E."/>
        </authorList>
    </citation>
    <scope>NUCLEOTIDE SEQUENCE [LARGE SCALE GENOMIC DNA]</scope>
    <source>
        <strain evidence="7 8">427</strain>
    </source>
</reference>
<evidence type="ECO:0000313" key="8">
    <source>
        <dbReference type="Proteomes" id="UP000324326"/>
    </source>
</evidence>
<comment type="subcellular location">
    <subcellularLocation>
        <location evidence="6">Cell membrane</location>
        <topology evidence="6">Multi-pass membrane protein</topology>
    </subcellularLocation>
    <subcellularLocation>
        <location evidence="1">Membrane</location>
        <topology evidence="1">Multi-pass membrane protein</topology>
    </subcellularLocation>
</comment>
<feature type="transmembrane region" description="Helical" evidence="6">
    <location>
        <begin position="223"/>
        <end position="240"/>
    </location>
</feature>
<feature type="transmembrane region" description="Helical" evidence="6">
    <location>
        <begin position="6"/>
        <end position="37"/>
    </location>
</feature>
<dbReference type="EMBL" id="QSND01000002">
    <property type="protein sequence ID" value="KAA6450555.1"/>
    <property type="molecule type" value="Genomic_DNA"/>
</dbReference>
<feature type="transmembrane region" description="Helical" evidence="6">
    <location>
        <begin position="49"/>
        <end position="69"/>
    </location>
</feature>
<organism evidence="7 8">
    <name type="scientific">Bacillus swezeyi</name>
    <dbReference type="NCBI Taxonomy" id="1925020"/>
    <lineage>
        <taxon>Bacteria</taxon>
        <taxon>Bacillati</taxon>
        <taxon>Bacillota</taxon>
        <taxon>Bacilli</taxon>
        <taxon>Bacillales</taxon>
        <taxon>Bacillaceae</taxon>
        <taxon>Bacillus</taxon>
    </lineage>
</organism>